<evidence type="ECO:0000313" key="3">
    <source>
        <dbReference type="Proteomes" id="UP000016931"/>
    </source>
</evidence>
<name>M3CZB1_SPHMS</name>
<feature type="region of interest" description="Disordered" evidence="1">
    <location>
        <begin position="53"/>
        <end position="76"/>
    </location>
</feature>
<dbReference type="RefSeq" id="XP_016758105.1">
    <property type="nucleotide sequence ID" value="XM_016900842.1"/>
</dbReference>
<organism evidence="2 3">
    <name type="scientific">Sphaerulina musiva (strain SO2202)</name>
    <name type="common">Poplar stem canker fungus</name>
    <name type="synonym">Septoria musiva</name>
    <dbReference type="NCBI Taxonomy" id="692275"/>
    <lineage>
        <taxon>Eukaryota</taxon>
        <taxon>Fungi</taxon>
        <taxon>Dikarya</taxon>
        <taxon>Ascomycota</taxon>
        <taxon>Pezizomycotina</taxon>
        <taxon>Dothideomycetes</taxon>
        <taxon>Dothideomycetidae</taxon>
        <taxon>Mycosphaerellales</taxon>
        <taxon>Mycosphaerellaceae</taxon>
        <taxon>Sphaerulina</taxon>
    </lineage>
</organism>
<proteinExistence type="predicted"/>
<dbReference type="HOGENOM" id="CLU_1428808_0_0_1"/>
<dbReference type="AlphaFoldDB" id="M3CZB1"/>
<gene>
    <name evidence="2" type="ORF">SEPMUDRAFT_110392</name>
</gene>
<dbReference type="Proteomes" id="UP000016931">
    <property type="component" value="Unassembled WGS sequence"/>
</dbReference>
<reference evidence="2 3" key="1">
    <citation type="journal article" date="2012" name="PLoS Pathog.">
        <title>Diverse lifestyles and strategies of plant pathogenesis encoded in the genomes of eighteen Dothideomycetes fungi.</title>
        <authorList>
            <person name="Ohm R.A."/>
            <person name="Feau N."/>
            <person name="Henrissat B."/>
            <person name="Schoch C.L."/>
            <person name="Horwitz B.A."/>
            <person name="Barry K.W."/>
            <person name="Condon B.J."/>
            <person name="Copeland A.C."/>
            <person name="Dhillon B."/>
            <person name="Glaser F."/>
            <person name="Hesse C.N."/>
            <person name="Kosti I."/>
            <person name="LaButti K."/>
            <person name="Lindquist E.A."/>
            <person name="Lucas S."/>
            <person name="Salamov A.A."/>
            <person name="Bradshaw R.E."/>
            <person name="Ciuffetti L."/>
            <person name="Hamelin R.C."/>
            <person name="Kema G.H.J."/>
            <person name="Lawrence C."/>
            <person name="Scott J.A."/>
            <person name="Spatafora J.W."/>
            <person name="Turgeon B.G."/>
            <person name="de Wit P.J.G.M."/>
            <person name="Zhong S."/>
            <person name="Goodwin S.B."/>
            <person name="Grigoriev I.V."/>
        </authorList>
    </citation>
    <scope>NUCLEOTIDE SEQUENCE [LARGE SCALE GENOMIC DNA]</scope>
    <source>
        <strain evidence="2 3">SO2202</strain>
    </source>
</reference>
<sequence length="190" mass="21256">MYHDRIQPPPPTRISGPDHEKTRLGAPARQDSSGVQYERMLVGMPCDYGSPQLSSSYARSIQQTSPESPIDRTAHQRASNASFDDIVNVASRDIRYAPRLSWKRAAILDQLDQVPWNLMSAFEPSSIIPRLSPHPKSVTPFRADRDATDLCSLKHFQQHLGSMVVCMSASFLLYDAPLLMDRALSCFPLS</sequence>
<feature type="region of interest" description="Disordered" evidence="1">
    <location>
        <begin position="1"/>
        <end position="35"/>
    </location>
</feature>
<protein>
    <submittedName>
        <fullName evidence="2">Uncharacterized protein</fullName>
    </submittedName>
</protein>
<accession>M3CZB1</accession>
<feature type="compositionally biased region" description="Polar residues" evidence="1">
    <location>
        <begin position="53"/>
        <end position="67"/>
    </location>
</feature>
<dbReference type="EMBL" id="KB456268">
    <property type="protein sequence ID" value="EMF09984.1"/>
    <property type="molecule type" value="Genomic_DNA"/>
</dbReference>
<dbReference type="GeneID" id="27897979"/>
<evidence type="ECO:0000313" key="2">
    <source>
        <dbReference type="EMBL" id="EMF09984.1"/>
    </source>
</evidence>
<evidence type="ECO:0000256" key="1">
    <source>
        <dbReference type="SAM" id="MobiDB-lite"/>
    </source>
</evidence>
<keyword evidence="3" id="KW-1185">Reference proteome</keyword>